<evidence type="ECO:0000259" key="6">
    <source>
        <dbReference type="Pfam" id="PF02884"/>
    </source>
</evidence>
<dbReference type="GO" id="GO:0005975">
    <property type="term" value="P:carbohydrate metabolic process"/>
    <property type="evidence" value="ECO:0007669"/>
    <property type="project" value="InterPro"/>
</dbReference>
<evidence type="ECO:0000313" key="9">
    <source>
        <dbReference type="EMBL" id="GBG07021.1"/>
    </source>
</evidence>
<dbReference type="GO" id="GO:0016837">
    <property type="term" value="F:carbon-oxygen lyase activity, acting on polysaccharides"/>
    <property type="evidence" value="ECO:0007669"/>
    <property type="project" value="UniProtKB-ARBA"/>
</dbReference>
<feature type="domain" description="Golvesin/Xly CBD-like" evidence="8">
    <location>
        <begin position="812"/>
        <end position="942"/>
    </location>
</feature>
<dbReference type="Pfam" id="PF02884">
    <property type="entry name" value="Lyase_8_C"/>
    <property type="match status" value="1"/>
</dbReference>
<feature type="domain" description="Polysaccharide lyase family 8 C-terminal" evidence="6">
    <location>
        <begin position="680"/>
        <end position="742"/>
    </location>
</feature>
<dbReference type="RefSeq" id="WP_108992160.1">
    <property type="nucleotide sequence ID" value="NZ_BDQX01000073.1"/>
</dbReference>
<dbReference type="SUPFAM" id="SSF49863">
    <property type="entry name" value="Hyaluronate lyase-like, C-terminal domain"/>
    <property type="match status" value="1"/>
</dbReference>
<dbReference type="Pfam" id="PF08124">
    <property type="entry name" value="Lyase_8_N"/>
    <property type="match status" value="1"/>
</dbReference>
<dbReference type="InterPro" id="IPR011071">
    <property type="entry name" value="Lyase_8-like_C"/>
</dbReference>
<dbReference type="InterPro" id="IPR038970">
    <property type="entry name" value="Lyase_8"/>
</dbReference>
<dbReference type="InterPro" id="IPR004103">
    <property type="entry name" value="Lyase_8_C"/>
</dbReference>
<dbReference type="Gene3D" id="2.60.220.10">
    <property type="entry name" value="Polysaccharide lyase family 8-like, C-terminal"/>
    <property type="match status" value="1"/>
</dbReference>
<dbReference type="Proteomes" id="UP000245202">
    <property type="component" value="Unassembled WGS sequence"/>
</dbReference>
<keyword evidence="10" id="KW-1185">Reference proteome</keyword>
<dbReference type="AlphaFoldDB" id="A0A2R5EUF1"/>
<feature type="domain" description="Polysaccharide lyase 8 N-terminal alpha-helical" evidence="7">
    <location>
        <begin position="50"/>
        <end position="362"/>
    </location>
</feature>
<protein>
    <recommendedName>
        <fullName evidence="11">Hyaluronate lyase</fullName>
    </recommendedName>
</protein>
<evidence type="ECO:0000313" key="10">
    <source>
        <dbReference type="Proteomes" id="UP000245202"/>
    </source>
</evidence>
<name>A0A2R5EUF1_9BACL</name>
<evidence type="ECO:0000256" key="2">
    <source>
        <dbReference type="ARBA" id="ARBA00022729"/>
    </source>
</evidence>
<keyword evidence="3" id="KW-0456">Lyase</keyword>
<dbReference type="GO" id="GO:0005576">
    <property type="term" value="C:extracellular region"/>
    <property type="evidence" value="ECO:0007669"/>
    <property type="project" value="InterPro"/>
</dbReference>
<keyword evidence="2" id="KW-0732">Signal</keyword>
<dbReference type="SUPFAM" id="SSF48230">
    <property type="entry name" value="Chondroitin AC/alginate lyase"/>
    <property type="match status" value="1"/>
</dbReference>
<feature type="active site" evidence="4">
    <location>
        <position position="262"/>
    </location>
</feature>
<dbReference type="Gene3D" id="1.50.10.100">
    <property type="entry name" value="Chondroitin AC/alginate lyase"/>
    <property type="match status" value="1"/>
</dbReference>
<organism evidence="9 10">
    <name type="scientific">Paenibacillus agaridevorans</name>
    <dbReference type="NCBI Taxonomy" id="171404"/>
    <lineage>
        <taxon>Bacteria</taxon>
        <taxon>Bacillati</taxon>
        <taxon>Bacillota</taxon>
        <taxon>Bacilli</taxon>
        <taxon>Bacillales</taxon>
        <taxon>Paenibacillaceae</taxon>
        <taxon>Paenibacillus</taxon>
    </lineage>
</organism>
<dbReference type="Pfam" id="PF25275">
    <property type="entry name" value="Golvesin_C"/>
    <property type="match status" value="1"/>
</dbReference>
<dbReference type="Gene3D" id="2.70.98.10">
    <property type="match status" value="1"/>
</dbReference>
<dbReference type="InterPro" id="IPR008929">
    <property type="entry name" value="Chondroitin_lyas"/>
</dbReference>
<evidence type="ECO:0000259" key="8">
    <source>
        <dbReference type="Pfam" id="PF25275"/>
    </source>
</evidence>
<dbReference type="InterPro" id="IPR033803">
    <property type="entry name" value="CBD-like_Golvesin-Xly"/>
</dbReference>
<dbReference type="EMBL" id="BDQX01000073">
    <property type="protein sequence ID" value="GBG07021.1"/>
    <property type="molecule type" value="Genomic_DNA"/>
</dbReference>
<feature type="active site" evidence="4">
    <location>
        <position position="271"/>
    </location>
</feature>
<dbReference type="GO" id="GO:0030246">
    <property type="term" value="F:carbohydrate binding"/>
    <property type="evidence" value="ECO:0007669"/>
    <property type="project" value="InterPro"/>
</dbReference>
<evidence type="ECO:0000256" key="3">
    <source>
        <dbReference type="ARBA" id="ARBA00023239"/>
    </source>
</evidence>
<feature type="active site" evidence="4">
    <location>
        <position position="325"/>
    </location>
</feature>
<feature type="domain" description="Polysaccharide lyase family 8 central" evidence="5">
    <location>
        <begin position="406"/>
        <end position="664"/>
    </location>
</feature>
<evidence type="ECO:0008006" key="11">
    <source>
        <dbReference type="Google" id="ProtNLM"/>
    </source>
</evidence>
<dbReference type="InterPro" id="IPR012970">
    <property type="entry name" value="Lyase_8_alpha_N"/>
</dbReference>
<comment type="caution">
    <text evidence="9">The sequence shown here is derived from an EMBL/GenBank/DDBJ whole genome shotgun (WGS) entry which is preliminary data.</text>
</comment>
<evidence type="ECO:0000256" key="4">
    <source>
        <dbReference type="PIRSR" id="PIRSR638970-1"/>
    </source>
</evidence>
<gene>
    <name evidence="9" type="ORF">PAT3040_01569</name>
</gene>
<dbReference type="PANTHER" id="PTHR38481">
    <property type="entry name" value="HYALURONATE LYASE"/>
    <property type="match status" value="1"/>
</dbReference>
<proteinExistence type="inferred from homology"/>
<evidence type="ECO:0000259" key="5">
    <source>
        <dbReference type="Pfam" id="PF02278"/>
    </source>
</evidence>
<dbReference type="CDD" id="cd01083">
    <property type="entry name" value="GAG_Lyase"/>
    <property type="match status" value="1"/>
</dbReference>
<dbReference type="SUPFAM" id="SSF74650">
    <property type="entry name" value="Galactose mutarotase-like"/>
    <property type="match status" value="1"/>
</dbReference>
<dbReference type="PANTHER" id="PTHR38481:SF1">
    <property type="entry name" value="HYALURONATE LYASE"/>
    <property type="match status" value="1"/>
</dbReference>
<dbReference type="InterPro" id="IPR014718">
    <property type="entry name" value="GH-type_carb-bd"/>
</dbReference>
<dbReference type="InterPro" id="IPR003159">
    <property type="entry name" value="Lyase_8_central_dom"/>
</dbReference>
<dbReference type="InterPro" id="IPR011013">
    <property type="entry name" value="Gal_mutarotase_sf_dom"/>
</dbReference>
<evidence type="ECO:0000259" key="7">
    <source>
        <dbReference type="Pfam" id="PF08124"/>
    </source>
</evidence>
<dbReference type="Gene3D" id="2.60.120.260">
    <property type="entry name" value="Galactose-binding domain-like"/>
    <property type="match status" value="1"/>
</dbReference>
<sequence>MFEFGTNHRAGSGSRILNIWLAVALVFCLIPPSDARAADEFDGLRAKLADKLTGGSSYDPLDPDIAARIGSIDTSAQTFWDSMDKSSGRTHLWADSTSPAISADITRSYSRLKSMAIAYRTAGGALEGNAALLSDMKSALEWLYDNRFNETVTRYDNWWDWEIGVPAALNDTVVLLYDELASSAITDYMNAVEAFSPDPTLLRGDTVSTSSNRVWKANIVAVRGIIVKDGAKIAIARNALSDVFDYVDKGPGFYRDGSYIFHDNIPYNGGYGRSLLATLTGMVRLLDGSTWEVTDPDLSHMYQWVYDSYEPLIYKGGMMSMVSGREASREQLQEHVSGQQLIGTIIELSQFAPPSDALAFKQMAKYWLQEDTTRSFYEDAPIYLIVWTKELMNDTAIVPRGELVKHHRYPAMDRLVHLRPGFGFGVSMHSTRVHNFETMHNENLRAHHTSDGMTYLYNNDLTQFSDNFWPTVNAFRLPGTTVLKDSVSLTRRFSDQAWVGGSDIAGLYGVSGMSLHPYNQNLSAKKSWFMFDDEVVALGSDIRSTDGIAVETIVENRKLNGSGSNAFIVDGAAKPSATGWSETMSNTSWAHLAGNVAGSDIGYYFPGTAAVHALRESRTDSWTSINDRPVTSAAMHTNNFLNLWFNHGTNPSGEKYEYVLLPNKTAVQTGDYAAAPDIVVLENTSDVHAVKETGLGIVAANFWNDGVTSVDLITTNRRASVMTHETSGDIEIAVSDPTQLNDGYIEISIARSATGLISADPGMTVVQYHPYIKLRADVNGTMGQSLRAKFSLTGTPVPNPVPPDPPAAQDVIIVDNKDKGFASDSAWRSLSNVAGYYGEDYWTDNTSSADPGKWAMWTPYIGKSGNYALYMQWAAASNRPAAAPLEIKDADGIDTYKTVNQKQNGGQWVFIGNYDMEAGTSNTIKILSTNPGYTIADAVKLEYQLAGEAEKLPAVTSGAALSQHLDSKASNNLWQKLNATAVNDYVEYEYDVPAPGTYQIQLHAKTNNTRAKFKLYLPQENVYVGTEKDQYASVDGYETFDMGQHTFGSAGTKRFRFIVTGKHASSSGYTLGNDYIKLTAQ</sequence>
<comment type="similarity">
    <text evidence="1">Belongs to the polysaccharide lyase 8 family.</text>
</comment>
<evidence type="ECO:0000256" key="1">
    <source>
        <dbReference type="ARBA" id="ARBA00006699"/>
    </source>
</evidence>
<accession>A0A2R5EUF1</accession>
<dbReference type="Pfam" id="PF02278">
    <property type="entry name" value="Lyase_8"/>
    <property type="match status" value="1"/>
</dbReference>
<reference evidence="9 10" key="1">
    <citation type="submission" date="2017-08" db="EMBL/GenBank/DDBJ databases">
        <title>Substantial Increase in Enzyme Production by Combined Drug-Resistance Mutations in Paenibacillus agaridevorans.</title>
        <authorList>
            <person name="Tanaka Y."/>
            <person name="Funane K."/>
            <person name="Hosaka T."/>
            <person name="Shiwa Y."/>
            <person name="Fujita N."/>
            <person name="Miyazaki T."/>
            <person name="Yoshikawa H."/>
            <person name="Murakami K."/>
            <person name="Kasahara K."/>
            <person name="Inaoka T."/>
            <person name="Hiraga Y."/>
            <person name="Ochi K."/>
        </authorList>
    </citation>
    <scope>NUCLEOTIDE SEQUENCE [LARGE SCALE GENOMIC DNA]</scope>
    <source>
        <strain evidence="9 10">T-3040</strain>
    </source>
</reference>